<comment type="caution">
    <text evidence="1">The sequence shown here is derived from an EMBL/GenBank/DDBJ whole genome shotgun (WGS) entry which is preliminary data.</text>
</comment>
<reference evidence="2" key="1">
    <citation type="submission" date="2017-12" db="EMBL/GenBank/DDBJ databases">
        <authorList>
            <person name="Christensen H."/>
        </authorList>
    </citation>
    <scope>NUCLEOTIDE SEQUENCE [LARGE SCALE GENOMIC DNA]</scope>
    <source>
        <strain evidence="2">268A</strain>
    </source>
</reference>
<sequence>MNMLKEFLNDKTQTTIMFDEETDLMKATVIDRKNGQVITGVYQVFSVDYLFGYDSLNTLGFWDAENQIFYTTKRADDPLFTDLSTKSVNDLNYLFNVELNKLLEIKLSGVEAKEYAKDYAQKEEVKAYLAQRRKEHLKYKVSELFYDNANTVHFDSVEFPKYLPAPYELARVIQDKIAVEEIVSRYFAKMTTEYSKKKGRYLTEGETLMYREIRRRLELDQKRNLNLTANEVKTLDFFGKLATIPQAKNVNVLYADGKNELIFSMNVWEAKFAVNVTDATIDRSAISKGWRWHQFTSDFGEKILIDNIKEVTYQREVIYRG</sequence>
<protein>
    <submittedName>
        <fullName evidence="1">Uncharacterized protein</fullName>
    </submittedName>
</protein>
<evidence type="ECO:0000313" key="2">
    <source>
        <dbReference type="Proteomes" id="UP000234579"/>
    </source>
</evidence>
<name>A0A2I2AAY2_9LACO</name>
<organism evidence="1 2">
    <name type="scientific">Ligilactobacillus agilis</name>
    <dbReference type="NCBI Taxonomy" id="1601"/>
    <lineage>
        <taxon>Bacteria</taxon>
        <taxon>Bacillati</taxon>
        <taxon>Bacillota</taxon>
        <taxon>Bacilli</taxon>
        <taxon>Lactobacillales</taxon>
        <taxon>Lactobacillaceae</taxon>
        <taxon>Ligilactobacillus</taxon>
    </lineage>
</organism>
<dbReference type="AlphaFoldDB" id="A0A2I2AAY2"/>
<gene>
    <name evidence="1" type="ORF">CYR79_05730</name>
</gene>
<proteinExistence type="predicted"/>
<evidence type="ECO:0000313" key="1">
    <source>
        <dbReference type="EMBL" id="PLA76525.1"/>
    </source>
</evidence>
<dbReference type="EMBL" id="PKGI01000028">
    <property type="protein sequence ID" value="PLA76525.1"/>
    <property type="molecule type" value="Genomic_DNA"/>
</dbReference>
<accession>A0A2I2AAY2</accession>
<dbReference type="Proteomes" id="UP000234579">
    <property type="component" value="Unassembled WGS sequence"/>
</dbReference>
<dbReference type="RefSeq" id="WP_101811814.1">
    <property type="nucleotide sequence ID" value="NZ_PKGI01000028.1"/>
</dbReference>